<dbReference type="GO" id="GO:0006537">
    <property type="term" value="P:glutamate biosynthetic process"/>
    <property type="evidence" value="ECO:0007669"/>
    <property type="project" value="InterPro"/>
</dbReference>
<dbReference type="InterPro" id="IPR002932">
    <property type="entry name" value="Glu_synthdom"/>
</dbReference>
<dbReference type="Gene3D" id="3.20.20.70">
    <property type="entry name" value="Aldolase class I"/>
    <property type="match status" value="1"/>
</dbReference>
<dbReference type="PANTHER" id="PTHR43819:SF1">
    <property type="entry name" value="ARCHAEAL-TYPE GLUTAMATE SYNTHASE [NADPH]"/>
    <property type="match status" value="1"/>
</dbReference>
<dbReference type="GO" id="GO:0015930">
    <property type="term" value="F:glutamate synthase activity"/>
    <property type="evidence" value="ECO:0007669"/>
    <property type="project" value="InterPro"/>
</dbReference>
<evidence type="ECO:0000256" key="1">
    <source>
        <dbReference type="ARBA" id="ARBA00009716"/>
    </source>
</evidence>
<dbReference type="CDD" id="cd02808">
    <property type="entry name" value="GltS_FMN"/>
    <property type="match status" value="1"/>
</dbReference>
<dbReference type="InterPro" id="IPR024188">
    <property type="entry name" value="GltB"/>
</dbReference>
<dbReference type="InterPro" id="IPR013785">
    <property type="entry name" value="Aldolase_TIM"/>
</dbReference>
<organism evidence="4 5">
    <name type="scientific">Corynebacterium incognita</name>
    <dbReference type="NCBI Taxonomy" id="2754725"/>
    <lineage>
        <taxon>Bacteria</taxon>
        <taxon>Bacillati</taxon>
        <taxon>Actinomycetota</taxon>
        <taxon>Actinomycetes</taxon>
        <taxon>Mycobacteriales</taxon>
        <taxon>Corynebacteriaceae</taxon>
        <taxon>Corynebacterium</taxon>
    </lineage>
</organism>
<dbReference type="PANTHER" id="PTHR43819">
    <property type="entry name" value="ARCHAEAL-TYPE GLUTAMATE SYNTHASE [NADPH]"/>
    <property type="match status" value="1"/>
</dbReference>
<dbReference type="EMBL" id="CP059404">
    <property type="protein sequence ID" value="QNE89903.1"/>
    <property type="molecule type" value="Genomic_DNA"/>
</dbReference>
<proteinExistence type="inferred from homology"/>
<dbReference type="KEGG" id="cik:H0194_02360"/>
<evidence type="ECO:0000256" key="2">
    <source>
        <dbReference type="PIRNR" id="PIRNR006429"/>
    </source>
</evidence>
<evidence type="ECO:0000313" key="5">
    <source>
        <dbReference type="Proteomes" id="UP000515743"/>
    </source>
</evidence>
<dbReference type="RefSeq" id="WP_185176277.1">
    <property type="nucleotide sequence ID" value="NZ_CP059404.1"/>
</dbReference>
<dbReference type="SUPFAM" id="SSF51395">
    <property type="entry name" value="FMN-linked oxidoreductases"/>
    <property type="match status" value="1"/>
</dbReference>
<reference evidence="4 5" key="1">
    <citation type="submission" date="2020-07" db="EMBL/GenBank/DDBJ databases">
        <title>Complete genome and description of Corynebacterium incognita strain Marseille-Q3630 sp. nov.</title>
        <authorList>
            <person name="Boxberger M."/>
        </authorList>
    </citation>
    <scope>NUCLEOTIDE SEQUENCE [LARGE SCALE GENOMIC DNA]</scope>
    <source>
        <strain evidence="4 5">Marseille-Q3630</strain>
    </source>
</reference>
<dbReference type="PIRSF" id="PIRSF006429">
    <property type="entry name" value="GOGAT_lg_2"/>
    <property type="match status" value="1"/>
</dbReference>
<gene>
    <name evidence="4" type="ORF">H0194_02360</name>
</gene>
<name>A0A7G7CQN7_9CORY</name>
<accession>A0A7G7CQN7</accession>
<keyword evidence="5" id="KW-1185">Reference proteome</keyword>
<dbReference type="Pfam" id="PF01645">
    <property type="entry name" value="Glu_synthase"/>
    <property type="match status" value="1"/>
</dbReference>
<evidence type="ECO:0000259" key="3">
    <source>
        <dbReference type="Pfam" id="PF01645"/>
    </source>
</evidence>
<feature type="domain" description="Glutamate synthase" evidence="3">
    <location>
        <begin position="142"/>
        <end position="457"/>
    </location>
</feature>
<protein>
    <submittedName>
        <fullName evidence="4">FMN-binding glutamate synthase family protein</fullName>
    </submittedName>
</protein>
<dbReference type="AlphaFoldDB" id="A0A7G7CQN7"/>
<comment type="similarity">
    <text evidence="1 2">Belongs to the glutamate synthase family.</text>
</comment>
<sequence>MGQSSKGSSSSKIFKYVAGAAAAGLSGLTAYDLTQKKHSILRSYPVVGRARYMMEHARPMIQQYFIEPDYDGRPFDRETRSAIYENAKDLDSVAGFGTERQLEEIGHETLVNSFAPVDAPKIAPRVRVGGPHCTQPYDLSLLNVSAMSYGSLSANAVLAMNKGSAKGGFAHNTGEGGLTEYHLKYDADLIWEIGSGYFGARTEDGRLDRELFAEKAQHPNVKMVAIKMSQGAKPGVGGHLPKEKITQEIADIRGIPQDVDCISPSYHKEFSTPEELVRFCAELRELSGGKPVGIKFCVGDRVDVLAICKAMVELNDGPDFIDVDGGEGGTGAANRDFTDYVGLPLTEGLLTVHNALKGAGLRDQVVVTAAGKIARGKDIVARLIQGADATMSARAMMMAVGCIQAQVCHTGECPVGVATQNPRFTRSLDVADKGDRVYYYQKNTVRSALALMASMGVTDPKDLTPDMLRRRVSTSENPSYAEMYQWLDDGALLDGTAPQEWRADWERADSSRFGRAK</sequence>
<dbReference type="Proteomes" id="UP000515743">
    <property type="component" value="Chromosome"/>
</dbReference>
<evidence type="ECO:0000313" key="4">
    <source>
        <dbReference type="EMBL" id="QNE89903.1"/>
    </source>
</evidence>